<gene>
    <name evidence="3" type="ORF">GCM10011511_20910</name>
</gene>
<dbReference type="RefSeq" id="WP_188931259.1">
    <property type="nucleotide sequence ID" value="NZ_BMJC01000002.1"/>
</dbReference>
<comment type="similarity">
    <text evidence="1">Belongs to the free Met sulfoxide reductase family.</text>
</comment>
<dbReference type="FunFam" id="3.30.450.40:FF:000008">
    <property type="entry name" value="GAF domain-containing proteins"/>
    <property type="match status" value="1"/>
</dbReference>
<evidence type="ECO:0000259" key="2">
    <source>
        <dbReference type="Pfam" id="PF13185"/>
    </source>
</evidence>
<protein>
    <submittedName>
        <fullName evidence="3">Diguanylate cyclase</fullName>
    </submittedName>
</protein>
<organism evidence="3 4">
    <name type="scientific">Puia dinghuensis</name>
    <dbReference type="NCBI Taxonomy" id="1792502"/>
    <lineage>
        <taxon>Bacteria</taxon>
        <taxon>Pseudomonadati</taxon>
        <taxon>Bacteroidota</taxon>
        <taxon>Chitinophagia</taxon>
        <taxon>Chitinophagales</taxon>
        <taxon>Chitinophagaceae</taxon>
        <taxon>Puia</taxon>
    </lineage>
</organism>
<dbReference type="AlphaFoldDB" id="A0A8J2XSS1"/>
<evidence type="ECO:0000313" key="3">
    <source>
        <dbReference type="EMBL" id="GGA97395.1"/>
    </source>
</evidence>
<keyword evidence="4" id="KW-1185">Reference proteome</keyword>
<sequence length="160" mass="17129">MSEDLQIIKGSKAEQYGSLLPQIKALVEGETDGTANLANIAAALKEQFGWLWVGFYLVRNGELVVGPFQGPVACTRIRKGRGVCGTSWAEAQTLIVPDVEAFPGHIACSSLSRSEIVVPIFSGTVVVGVLDVDSVELGAFDSEDQRWLEEVVRVLPGVNA</sequence>
<dbReference type="PANTHER" id="PTHR21021">
    <property type="entry name" value="GAF/PUTATIVE CYTOSKELETAL PROTEIN"/>
    <property type="match status" value="1"/>
</dbReference>
<dbReference type="GO" id="GO:0033745">
    <property type="term" value="F:L-methionine-(R)-S-oxide reductase activity"/>
    <property type="evidence" value="ECO:0007669"/>
    <property type="project" value="TreeGrafter"/>
</dbReference>
<evidence type="ECO:0000256" key="1">
    <source>
        <dbReference type="ARBA" id="ARBA00038454"/>
    </source>
</evidence>
<dbReference type="InterPro" id="IPR051330">
    <property type="entry name" value="Phosphatase_reg/MetRdx"/>
</dbReference>
<dbReference type="InterPro" id="IPR029016">
    <property type="entry name" value="GAF-like_dom_sf"/>
</dbReference>
<dbReference type="GO" id="GO:0005829">
    <property type="term" value="C:cytosol"/>
    <property type="evidence" value="ECO:0007669"/>
    <property type="project" value="TreeGrafter"/>
</dbReference>
<dbReference type="Pfam" id="PF13185">
    <property type="entry name" value="GAF_2"/>
    <property type="match status" value="1"/>
</dbReference>
<dbReference type="PANTHER" id="PTHR21021:SF15">
    <property type="entry name" value="FREE METHIONINE-R-SULFOXIDE REDUCTASE"/>
    <property type="match status" value="1"/>
</dbReference>
<evidence type="ECO:0000313" key="4">
    <source>
        <dbReference type="Proteomes" id="UP000607559"/>
    </source>
</evidence>
<name>A0A8J2XSS1_9BACT</name>
<dbReference type="Gene3D" id="3.30.450.40">
    <property type="match status" value="1"/>
</dbReference>
<proteinExistence type="inferred from homology"/>
<dbReference type="EMBL" id="BMJC01000002">
    <property type="protein sequence ID" value="GGA97395.1"/>
    <property type="molecule type" value="Genomic_DNA"/>
</dbReference>
<dbReference type="SUPFAM" id="SSF55781">
    <property type="entry name" value="GAF domain-like"/>
    <property type="match status" value="1"/>
</dbReference>
<reference evidence="3" key="1">
    <citation type="journal article" date="2014" name="Int. J. Syst. Evol. Microbiol.">
        <title>Complete genome sequence of Corynebacterium casei LMG S-19264T (=DSM 44701T), isolated from a smear-ripened cheese.</title>
        <authorList>
            <consortium name="US DOE Joint Genome Institute (JGI-PGF)"/>
            <person name="Walter F."/>
            <person name="Albersmeier A."/>
            <person name="Kalinowski J."/>
            <person name="Ruckert C."/>
        </authorList>
    </citation>
    <scope>NUCLEOTIDE SEQUENCE</scope>
    <source>
        <strain evidence="3">CGMCC 1.15448</strain>
    </source>
</reference>
<comment type="caution">
    <text evidence="3">The sequence shown here is derived from an EMBL/GenBank/DDBJ whole genome shotgun (WGS) entry which is preliminary data.</text>
</comment>
<feature type="domain" description="GAF" evidence="2">
    <location>
        <begin position="39"/>
        <end position="152"/>
    </location>
</feature>
<accession>A0A8J2XSS1</accession>
<dbReference type="InterPro" id="IPR003018">
    <property type="entry name" value="GAF"/>
</dbReference>
<dbReference type="Proteomes" id="UP000607559">
    <property type="component" value="Unassembled WGS sequence"/>
</dbReference>
<reference evidence="3" key="2">
    <citation type="submission" date="2020-09" db="EMBL/GenBank/DDBJ databases">
        <authorList>
            <person name="Sun Q."/>
            <person name="Zhou Y."/>
        </authorList>
    </citation>
    <scope>NUCLEOTIDE SEQUENCE</scope>
    <source>
        <strain evidence="3">CGMCC 1.15448</strain>
    </source>
</reference>